<feature type="domain" description="O-methyltransferase C-terminal" evidence="5">
    <location>
        <begin position="134"/>
        <end position="342"/>
    </location>
</feature>
<organism evidence="7 8">
    <name type="scientific">Streptomyces azureus</name>
    <dbReference type="NCBI Taxonomy" id="146537"/>
    <lineage>
        <taxon>Bacteria</taxon>
        <taxon>Bacillati</taxon>
        <taxon>Actinomycetota</taxon>
        <taxon>Actinomycetes</taxon>
        <taxon>Kitasatosporales</taxon>
        <taxon>Streptomycetaceae</taxon>
        <taxon>Streptomyces</taxon>
    </lineage>
</organism>
<keyword evidence="1 7" id="KW-0489">Methyltransferase</keyword>
<reference evidence="7" key="1">
    <citation type="journal article" date="2015" name="Genome Announc.">
        <title>Draft Genome Sequence of Thiostrepton-Producing Streptomyces azureus ATCC 14921.</title>
        <authorList>
            <person name="Sakihara K."/>
            <person name="Maeda J."/>
            <person name="Tashiro K."/>
            <person name="Fujino Y."/>
            <person name="Kuhara S."/>
            <person name="Ohshima T."/>
            <person name="Ogata S."/>
            <person name="Doi K."/>
        </authorList>
    </citation>
    <scope>NUCLEOTIDE SEQUENCE [LARGE SCALE GENOMIC DNA]</scope>
    <source>
        <strain evidence="7">ATCC14921</strain>
    </source>
</reference>
<evidence type="ECO:0000313" key="7">
    <source>
        <dbReference type="EMBL" id="GAP52738.1"/>
    </source>
</evidence>
<dbReference type="PATRIC" id="fig|146537.3.peg.8027"/>
<dbReference type="AlphaFoldDB" id="A0A0K8PYC9"/>
<feature type="active site" description="Proton acceptor" evidence="4">
    <location>
        <position position="270"/>
    </location>
</feature>
<keyword evidence="2 7" id="KW-0808">Transferase</keyword>
<sequence>MPELPPPSVVRDLEKQRAELQKQARELAPPPFALLELIMGSMITQALRVTAELRVADALADGPLSPEEIAGRVGANPDALGRVLRLLAAQGVFTGGPDGTYGLTPMGEALRADHPMTMRDIALLMGHPIHWEDWSAFLDTVVTGEPSTPKLRGMSAFEFLESNPEYGAVFINGMGNMSATETDPVVAAYGFSAFGTVLDFCGGQGGLLSGILREAPQTRGILFDPRVEGNGAAEFLARQGVADRCTTVAGDMFGPVPTGADAYVLKHIVHDWPEEEVLRILRNVRAAVQPGGKLLLVEMVVPEQGDEPHSGKLVDLWLMLLVGGRERTATQYADLLARAGFRLERVVETAAAVSVIEAIPV</sequence>
<feature type="domain" description="O-methyltransferase dimerisation" evidence="6">
    <location>
        <begin position="35"/>
        <end position="110"/>
    </location>
</feature>
<keyword evidence="8" id="KW-1185">Reference proteome</keyword>
<dbReference type="GO" id="GO:0032259">
    <property type="term" value="P:methylation"/>
    <property type="evidence" value="ECO:0007669"/>
    <property type="project" value="UniProtKB-KW"/>
</dbReference>
<dbReference type="InterPro" id="IPR016461">
    <property type="entry name" value="COMT-like"/>
</dbReference>
<dbReference type="PIRSF" id="PIRSF005739">
    <property type="entry name" value="O-mtase"/>
    <property type="match status" value="1"/>
</dbReference>
<dbReference type="RefSeq" id="WP_078945678.1">
    <property type="nucleotide sequence ID" value="NZ_DF968476.1"/>
</dbReference>
<gene>
    <name evidence="7" type="ORF">SAZU_7617</name>
</gene>
<dbReference type="Proteomes" id="UP000053859">
    <property type="component" value="Unassembled WGS sequence"/>
</dbReference>
<dbReference type="OrthoDB" id="4145676at2"/>
<evidence type="ECO:0000256" key="2">
    <source>
        <dbReference type="ARBA" id="ARBA00022679"/>
    </source>
</evidence>
<evidence type="ECO:0000313" key="8">
    <source>
        <dbReference type="Proteomes" id="UP000053859"/>
    </source>
</evidence>
<name>A0A0K8PYC9_STRAJ</name>
<dbReference type="SUPFAM" id="SSF53335">
    <property type="entry name" value="S-adenosyl-L-methionine-dependent methyltransferases"/>
    <property type="match status" value="1"/>
</dbReference>
<dbReference type="SUPFAM" id="SSF46785">
    <property type="entry name" value="Winged helix' DNA-binding domain"/>
    <property type="match status" value="1"/>
</dbReference>
<dbReference type="EMBL" id="DF968476">
    <property type="protein sequence ID" value="GAP52738.1"/>
    <property type="molecule type" value="Genomic_DNA"/>
</dbReference>
<dbReference type="PANTHER" id="PTHR43712">
    <property type="entry name" value="PUTATIVE (AFU_ORTHOLOGUE AFUA_4G14580)-RELATED"/>
    <property type="match status" value="1"/>
</dbReference>
<evidence type="ECO:0000256" key="1">
    <source>
        <dbReference type="ARBA" id="ARBA00022603"/>
    </source>
</evidence>
<dbReference type="GO" id="GO:0008171">
    <property type="term" value="F:O-methyltransferase activity"/>
    <property type="evidence" value="ECO:0007669"/>
    <property type="project" value="InterPro"/>
</dbReference>
<dbReference type="PANTHER" id="PTHR43712:SF2">
    <property type="entry name" value="O-METHYLTRANSFERASE CICE"/>
    <property type="match status" value="1"/>
</dbReference>
<dbReference type="Gene3D" id="3.40.50.150">
    <property type="entry name" value="Vaccinia Virus protein VP39"/>
    <property type="match status" value="1"/>
</dbReference>
<evidence type="ECO:0000259" key="6">
    <source>
        <dbReference type="Pfam" id="PF08100"/>
    </source>
</evidence>
<dbReference type="InterPro" id="IPR012967">
    <property type="entry name" value="COMT_dimerisation"/>
</dbReference>
<dbReference type="InterPro" id="IPR036388">
    <property type="entry name" value="WH-like_DNA-bd_sf"/>
</dbReference>
<dbReference type="PROSITE" id="PS51683">
    <property type="entry name" value="SAM_OMT_II"/>
    <property type="match status" value="1"/>
</dbReference>
<evidence type="ECO:0000259" key="5">
    <source>
        <dbReference type="Pfam" id="PF00891"/>
    </source>
</evidence>
<dbReference type="GO" id="GO:0046983">
    <property type="term" value="F:protein dimerization activity"/>
    <property type="evidence" value="ECO:0007669"/>
    <property type="project" value="InterPro"/>
</dbReference>
<dbReference type="InterPro" id="IPR029063">
    <property type="entry name" value="SAM-dependent_MTases_sf"/>
</dbReference>
<dbReference type="InterPro" id="IPR001077">
    <property type="entry name" value="COMT_C"/>
</dbReference>
<evidence type="ECO:0000256" key="3">
    <source>
        <dbReference type="ARBA" id="ARBA00022691"/>
    </source>
</evidence>
<dbReference type="Gene3D" id="1.10.10.10">
    <property type="entry name" value="Winged helix-like DNA-binding domain superfamily/Winged helix DNA-binding domain"/>
    <property type="match status" value="1"/>
</dbReference>
<dbReference type="InterPro" id="IPR036390">
    <property type="entry name" value="WH_DNA-bd_sf"/>
</dbReference>
<dbReference type="CDD" id="cd02440">
    <property type="entry name" value="AdoMet_MTases"/>
    <property type="match status" value="1"/>
</dbReference>
<evidence type="ECO:0000256" key="4">
    <source>
        <dbReference type="PIRSR" id="PIRSR005739-1"/>
    </source>
</evidence>
<keyword evidence="3" id="KW-0949">S-adenosyl-L-methionine</keyword>
<dbReference type="Pfam" id="PF08100">
    <property type="entry name" value="Dimerisation"/>
    <property type="match status" value="1"/>
</dbReference>
<protein>
    <submittedName>
        <fullName evidence="7">Putative O-methyltransferase</fullName>
    </submittedName>
</protein>
<dbReference type="Pfam" id="PF00891">
    <property type="entry name" value="Methyltransf_2"/>
    <property type="match status" value="1"/>
</dbReference>
<accession>A0A0K8PYC9</accession>
<proteinExistence type="predicted"/>